<feature type="domain" description="N-acetyltransferase" evidence="1">
    <location>
        <begin position="11"/>
        <end position="176"/>
    </location>
</feature>
<dbReference type="Gene3D" id="3.40.630.30">
    <property type="match status" value="1"/>
</dbReference>
<dbReference type="RefSeq" id="WP_103724973.1">
    <property type="nucleotide sequence ID" value="NZ_PQNY01000002.1"/>
</dbReference>
<dbReference type="Proteomes" id="UP000237056">
    <property type="component" value="Unassembled WGS sequence"/>
</dbReference>
<evidence type="ECO:0000313" key="2">
    <source>
        <dbReference type="EMBL" id="POS02716.1"/>
    </source>
</evidence>
<organism evidence="2 3">
    <name type="scientific">Flavobacterium croceum DSM 17960</name>
    <dbReference type="NCBI Taxonomy" id="1121886"/>
    <lineage>
        <taxon>Bacteria</taxon>
        <taxon>Pseudomonadati</taxon>
        <taxon>Bacteroidota</taxon>
        <taxon>Flavobacteriia</taxon>
        <taxon>Flavobacteriales</taxon>
        <taxon>Flavobacteriaceae</taxon>
        <taxon>Flavobacterium</taxon>
    </lineage>
</organism>
<dbReference type="OrthoDB" id="9811523at2"/>
<sequence length="178" mass="21030">MEQILLHTERLLLKSLTPSIIHHVFHTKSKDEIIAYLGTNEQGYLHYKEMHEMGMETHRISMFLFLLIDKQSNTPIGECGFHTWNKTHRRAEVFYNIYSENMKQKGYMKEALHTVLEFGFSQLNLHRIQALIDDNNTPSKKLLLHFGFVKEGTLREDYVVNNTSEDSDCYSLLQHEWK</sequence>
<dbReference type="Pfam" id="PF13302">
    <property type="entry name" value="Acetyltransf_3"/>
    <property type="match status" value="1"/>
</dbReference>
<evidence type="ECO:0000313" key="3">
    <source>
        <dbReference type="Proteomes" id="UP000237056"/>
    </source>
</evidence>
<dbReference type="InterPro" id="IPR000182">
    <property type="entry name" value="GNAT_dom"/>
</dbReference>
<evidence type="ECO:0000259" key="1">
    <source>
        <dbReference type="PROSITE" id="PS51186"/>
    </source>
</evidence>
<reference evidence="2 3" key="1">
    <citation type="submission" date="2018-01" db="EMBL/GenBank/DDBJ databases">
        <title>Genomic Encyclopedia of Type Strains, Phase I: the one thousand microbial genomes (KMG-I) project.</title>
        <authorList>
            <person name="Goeker M."/>
        </authorList>
    </citation>
    <scope>NUCLEOTIDE SEQUENCE [LARGE SCALE GENOMIC DNA]</scope>
    <source>
        <strain evidence="2 3">DSM 17960</strain>
    </source>
</reference>
<keyword evidence="2" id="KW-0808">Transferase</keyword>
<accession>A0A2S4NAJ2</accession>
<name>A0A2S4NAJ2_9FLAO</name>
<dbReference type="GO" id="GO:0005737">
    <property type="term" value="C:cytoplasm"/>
    <property type="evidence" value="ECO:0007669"/>
    <property type="project" value="TreeGrafter"/>
</dbReference>
<protein>
    <submittedName>
        <fullName evidence="2">Ribosomal-protein-alanine N-acetyltransferase</fullName>
    </submittedName>
</protein>
<dbReference type="PANTHER" id="PTHR43792:SF9">
    <property type="entry name" value="RIBOSOMAL-PROTEIN-ALANINE ACETYLTRANSFERASE"/>
    <property type="match status" value="1"/>
</dbReference>
<dbReference type="EMBL" id="PQNY01000002">
    <property type="protein sequence ID" value="POS02716.1"/>
    <property type="molecule type" value="Genomic_DNA"/>
</dbReference>
<dbReference type="InterPro" id="IPR016181">
    <property type="entry name" value="Acyl_CoA_acyltransferase"/>
</dbReference>
<keyword evidence="3" id="KW-1185">Reference proteome</keyword>
<dbReference type="GO" id="GO:0008999">
    <property type="term" value="F:protein-N-terminal-alanine acetyltransferase activity"/>
    <property type="evidence" value="ECO:0007669"/>
    <property type="project" value="TreeGrafter"/>
</dbReference>
<proteinExistence type="predicted"/>
<gene>
    <name evidence="2" type="ORF">Q361_10226</name>
</gene>
<comment type="caution">
    <text evidence="2">The sequence shown here is derived from an EMBL/GenBank/DDBJ whole genome shotgun (WGS) entry which is preliminary data.</text>
</comment>
<dbReference type="AlphaFoldDB" id="A0A2S4NAJ2"/>
<dbReference type="SUPFAM" id="SSF55729">
    <property type="entry name" value="Acyl-CoA N-acyltransferases (Nat)"/>
    <property type="match status" value="1"/>
</dbReference>
<dbReference type="PROSITE" id="PS51186">
    <property type="entry name" value="GNAT"/>
    <property type="match status" value="1"/>
</dbReference>
<dbReference type="InterPro" id="IPR051531">
    <property type="entry name" value="N-acetyltransferase"/>
</dbReference>
<dbReference type="PANTHER" id="PTHR43792">
    <property type="entry name" value="GNAT FAMILY, PUTATIVE (AFU_ORTHOLOGUE AFUA_3G00765)-RELATED-RELATED"/>
    <property type="match status" value="1"/>
</dbReference>